<reference evidence="3" key="2">
    <citation type="submission" date="2017-06" db="EMBL/GenBank/DDBJ databases">
        <title>WGS assembly of Brachypodium distachyon.</title>
        <authorList>
            <consortium name="The International Brachypodium Initiative"/>
            <person name="Lucas S."/>
            <person name="Harmon-Smith M."/>
            <person name="Lail K."/>
            <person name="Tice H."/>
            <person name="Grimwood J."/>
            <person name="Bruce D."/>
            <person name="Barry K."/>
            <person name="Shu S."/>
            <person name="Lindquist E."/>
            <person name="Wang M."/>
            <person name="Pitluck S."/>
            <person name="Vogel J.P."/>
            <person name="Garvin D.F."/>
            <person name="Mockler T.C."/>
            <person name="Schmutz J."/>
            <person name="Rokhsar D."/>
            <person name="Bevan M.W."/>
        </authorList>
    </citation>
    <scope>NUCLEOTIDE SEQUENCE</scope>
    <source>
        <strain evidence="3">Bd21</strain>
    </source>
</reference>
<evidence type="ECO:0000313" key="3">
    <source>
        <dbReference type="EMBL" id="KQJ86984.1"/>
    </source>
</evidence>
<dbReference type="Pfam" id="PF13302">
    <property type="entry name" value="Acetyltransf_3"/>
    <property type="match status" value="1"/>
</dbReference>
<evidence type="ECO:0000313" key="5">
    <source>
        <dbReference type="Proteomes" id="UP000008810"/>
    </source>
</evidence>
<dbReference type="SUPFAM" id="SSF55729">
    <property type="entry name" value="Acyl-CoA N-acyltransferases (Nat)"/>
    <property type="match status" value="1"/>
</dbReference>
<feature type="region of interest" description="Disordered" evidence="1">
    <location>
        <begin position="1"/>
        <end position="36"/>
    </location>
</feature>
<dbReference type="InterPro" id="IPR016181">
    <property type="entry name" value="Acyl_CoA_acyltransferase"/>
</dbReference>
<dbReference type="Gene3D" id="3.40.630.30">
    <property type="match status" value="1"/>
</dbReference>
<evidence type="ECO:0000313" key="4">
    <source>
        <dbReference type="EnsemblPlants" id="KQJ86984"/>
    </source>
</evidence>
<dbReference type="Proteomes" id="UP000008810">
    <property type="component" value="Chromosome 4"/>
</dbReference>
<dbReference type="PANTHER" id="PTHR46067:SF30">
    <property type="entry name" value="OS03G0794200 PROTEIN"/>
    <property type="match status" value="1"/>
</dbReference>
<dbReference type="InParanoid" id="A0A0Q3IL40"/>
<proteinExistence type="predicted"/>
<keyword evidence="5" id="KW-1185">Reference proteome</keyword>
<evidence type="ECO:0000256" key="1">
    <source>
        <dbReference type="SAM" id="MobiDB-lite"/>
    </source>
</evidence>
<protein>
    <recommendedName>
        <fullName evidence="2">N-acetyltransferase domain-containing protein</fullName>
    </recommendedName>
</protein>
<dbReference type="Gramene" id="KQJ86984">
    <property type="protein sequence ID" value="KQJ86984"/>
    <property type="gene ID" value="BRADI_4g08815v3"/>
</dbReference>
<feature type="domain" description="N-acetyltransferase" evidence="2">
    <location>
        <begin position="40"/>
        <end position="129"/>
    </location>
</feature>
<dbReference type="GO" id="GO:0016747">
    <property type="term" value="F:acyltransferase activity, transferring groups other than amino-acyl groups"/>
    <property type="evidence" value="ECO:0007669"/>
    <property type="project" value="InterPro"/>
</dbReference>
<organism evidence="3">
    <name type="scientific">Brachypodium distachyon</name>
    <name type="common">Purple false brome</name>
    <name type="synonym">Trachynia distachya</name>
    <dbReference type="NCBI Taxonomy" id="15368"/>
    <lineage>
        <taxon>Eukaryota</taxon>
        <taxon>Viridiplantae</taxon>
        <taxon>Streptophyta</taxon>
        <taxon>Embryophyta</taxon>
        <taxon>Tracheophyta</taxon>
        <taxon>Spermatophyta</taxon>
        <taxon>Magnoliopsida</taxon>
        <taxon>Liliopsida</taxon>
        <taxon>Poales</taxon>
        <taxon>Poaceae</taxon>
        <taxon>BOP clade</taxon>
        <taxon>Pooideae</taxon>
        <taxon>Stipodae</taxon>
        <taxon>Brachypodieae</taxon>
        <taxon>Brachypodium</taxon>
    </lineage>
</organism>
<name>A0A0Q3IL40_BRADI</name>
<dbReference type="OrthoDB" id="630895at2759"/>
<dbReference type="PANTHER" id="PTHR46067">
    <property type="entry name" value="ACYL-COA N-ACYLTRANSFERASES (NAT) SUPERFAMILY PROTEIN"/>
    <property type="match status" value="1"/>
</dbReference>
<reference evidence="3 4" key="1">
    <citation type="journal article" date="2010" name="Nature">
        <title>Genome sequencing and analysis of the model grass Brachypodium distachyon.</title>
        <authorList>
            <consortium name="International Brachypodium Initiative"/>
        </authorList>
    </citation>
    <scope>NUCLEOTIDE SEQUENCE [LARGE SCALE GENOMIC DNA]</scope>
    <source>
        <strain evidence="3 4">Bd21</strain>
    </source>
</reference>
<dbReference type="AlphaFoldDB" id="A0A0Q3IL40"/>
<reference evidence="4" key="3">
    <citation type="submission" date="2018-08" db="UniProtKB">
        <authorList>
            <consortium name="EnsemblPlants"/>
        </authorList>
    </citation>
    <scope>IDENTIFICATION</scope>
    <source>
        <strain evidence="4">cv. Bd21</strain>
    </source>
</reference>
<feature type="compositionally biased region" description="Basic and acidic residues" evidence="1">
    <location>
        <begin position="1"/>
        <end position="22"/>
    </location>
</feature>
<dbReference type="EMBL" id="CM000883">
    <property type="protein sequence ID" value="KQJ86984.1"/>
    <property type="molecule type" value="Genomic_DNA"/>
</dbReference>
<evidence type="ECO:0000259" key="2">
    <source>
        <dbReference type="Pfam" id="PF13302"/>
    </source>
</evidence>
<gene>
    <name evidence="3" type="ORF">BRADI_4g08815v3</name>
</gene>
<dbReference type="EnsemblPlants" id="KQJ86984">
    <property type="protein sequence ID" value="KQJ86984"/>
    <property type="gene ID" value="BRADI_4g08815v3"/>
</dbReference>
<sequence>MAIWGEREEGRREHGVDGRSQKMELAQGGRAQPTKPAAEVTLRPFTLADVDAMMAWASVPMVTAPCRWEPYNSTEPLLAFLKDTMLLHPWFHAICLVSGDGDGRPVGALSMSPMEDAWHAELGYVLALPWTTPQGTSAADVGDDYLAGQRARREMIRCGGK</sequence>
<dbReference type="STRING" id="15368.A0A0Q3IL40"/>
<accession>A0A0Q3IL40</accession>
<dbReference type="InterPro" id="IPR000182">
    <property type="entry name" value="GNAT_dom"/>
</dbReference>